<dbReference type="AlphaFoldDB" id="A0A1J4MQE6"/>
<dbReference type="OrthoDB" id="10402301at2759"/>
<protein>
    <submittedName>
        <fullName evidence="2">Uncharacterized protein</fullName>
    </submittedName>
</protein>
<gene>
    <name evidence="2" type="ORF">cand_003830</name>
</gene>
<sequence length="163" mass="19079">MNYSDLLESSINSSIKRIMLMINNLISSSNKDCRNKSINIKEDIMETNNLINNTESHLDICLIQLLNKRASKLELNILRSIKSLQRYINQLKIIRERIKELNNNNLDNENINSISKSINKNENITQINTITQTGINNLLYKEIINLQTEPIKFYEWILIPEFN</sequence>
<organism evidence="2 3">
    <name type="scientific">Cryptosporidium andersoni</name>
    <dbReference type="NCBI Taxonomy" id="117008"/>
    <lineage>
        <taxon>Eukaryota</taxon>
        <taxon>Sar</taxon>
        <taxon>Alveolata</taxon>
        <taxon>Apicomplexa</taxon>
        <taxon>Conoidasida</taxon>
        <taxon>Coccidia</taxon>
        <taxon>Eucoccidiorida</taxon>
        <taxon>Eimeriorina</taxon>
        <taxon>Cryptosporidiidae</taxon>
        <taxon>Cryptosporidium</taxon>
    </lineage>
</organism>
<feature type="coiled-coil region" evidence="1">
    <location>
        <begin position="84"/>
        <end position="111"/>
    </location>
</feature>
<name>A0A1J4MQE6_9CRYT</name>
<keyword evidence="3" id="KW-1185">Reference proteome</keyword>
<accession>A0A1J4MQE6</accession>
<dbReference type="GeneID" id="92364568"/>
<dbReference type="VEuPathDB" id="CryptoDB:cand_003830"/>
<dbReference type="EMBL" id="LRBS01000089">
    <property type="protein sequence ID" value="OII75228.1"/>
    <property type="molecule type" value="Genomic_DNA"/>
</dbReference>
<evidence type="ECO:0000313" key="3">
    <source>
        <dbReference type="Proteomes" id="UP000186804"/>
    </source>
</evidence>
<dbReference type="RefSeq" id="XP_067067444.1">
    <property type="nucleotide sequence ID" value="XM_067210627.1"/>
</dbReference>
<proteinExistence type="predicted"/>
<comment type="caution">
    <text evidence="2">The sequence shown here is derived from an EMBL/GenBank/DDBJ whole genome shotgun (WGS) entry which is preliminary data.</text>
</comment>
<dbReference type="Proteomes" id="UP000186804">
    <property type="component" value="Unassembled WGS sequence"/>
</dbReference>
<keyword evidence="1" id="KW-0175">Coiled coil</keyword>
<reference evidence="2 3" key="1">
    <citation type="submission" date="2016-10" db="EMBL/GenBank/DDBJ databases">
        <title>Reductive evolution of mitochondrial metabolism and differential evolution of invasion-related proteins in Cryptosporidium.</title>
        <authorList>
            <person name="Liu S."/>
            <person name="Roellig D.M."/>
            <person name="Guo Y."/>
            <person name="Li N."/>
            <person name="Frace M.A."/>
            <person name="Tang K."/>
            <person name="Zhang L."/>
            <person name="Feng Y."/>
            <person name="Xiao L."/>
        </authorList>
    </citation>
    <scope>NUCLEOTIDE SEQUENCE [LARGE SCALE GENOMIC DNA]</scope>
    <source>
        <strain evidence="2">30847</strain>
    </source>
</reference>
<evidence type="ECO:0000256" key="1">
    <source>
        <dbReference type="SAM" id="Coils"/>
    </source>
</evidence>
<evidence type="ECO:0000313" key="2">
    <source>
        <dbReference type="EMBL" id="OII75228.1"/>
    </source>
</evidence>